<protein>
    <submittedName>
        <fullName evidence="1">Uncharacterized protein</fullName>
    </submittedName>
</protein>
<evidence type="ECO:0000313" key="2">
    <source>
        <dbReference type="Proteomes" id="UP001283361"/>
    </source>
</evidence>
<keyword evidence="2" id="KW-1185">Reference proteome</keyword>
<dbReference type="Proteomes" id="UP001283361">
    <property type="component" value="Unassembled WGS sequence"/>
</dbReference>
<gene>
    <name evidence="1" type="ORF">RRG08_013298</name>
</gene>
<proteinExistence type="predicted"/>
<name>A0AAE1AX27_9GAST</name>
<dbReference type="EMBL" id="JAWDGP010001032">
    <property type="protein sequence ID" value="KAK3795573.1"/>
    <property type="molecule type" value="Genomic_DNA"/>
</dbReference>
<reference evidence="1" key="1">
    <citation type="journal article" date="2023" name="G3 (Bethesda)">
        <title>A reference genome for the long-term kleptoplast-retaining sea slug Elysia crispata morphotype clarki.</title>
        <authorList>
            <person name="Eastman K.E."/>
            <person name="Pendleton A.L."/>
            <person name="Shaikh M.A."/>
            <person name="Suttiyut T."/>
            <person name="Ogas R."/>
            <person name="Tomko P."/>
            <person name="Gavelis G."/>
            <person name="Widhalm J.R."/>
            <person name="Wisecaver J.H."/>
        </authorList>
    </citation>
    <scope>NUCLEOTIDE SEQUENCE</scope>
    <source>
        <strain evidence="1">ECLA1</strain>
    </source>
</reference>
<dbReference type="AlphaFoldDB" id="A0AAE1AX27"/>
<accession>A0AAE1AX27</accession>
<comment type="caution">
    <text evidence="1">The sequence shown here is derived from an EMBL/GenBank/DDBJ whole genome shotgun (WGS) entry which is preliminary data.</text>
</comment>
<organism evidence="1 2">
    <name type="scientific">Elysia crispata</name>
    <name type="common">lettuce slug</name>
    <dbReference type="NCBI Taxonomy" id="231223"/>
    <lineage>
        <taxon>Eukaryota</taxon>
        <taxon>Metazoa</taxon>
        <taxon>Spiralia</taxon>
        <taxon>Lophotrochozoa</taxon>
        <taxon>Mollusca</taxon>
        <taxon>Gastropoda</taxon>
        <taxon>Heterobranchia</taxon>
        <taxon>Euthyneura</taxon>
        <taxon>Panpulmonata</taxon>
        <taxon>Sacoglossa</taxon>
        <taxon>Placobranchoidea</taxon>
        <taxon>Plakobranchidae</taxon>
        <taxon>Elysia</taxon>
    </lineage>
</organism>
<evidence type="ECO:0000313" key="1">
    <source>
        <dbReference type="EMBL" id="KAK3795573.1"/>
    </source>
</evidence>
<sequence>MLPNELWQDVEKGRGGVDKGDDLVGSTAISTCSPAAMFSSCLSGTQTNMSMVGCPAYSSVWPNQVSGLFRCLGLFGCPAYSAVWPIHVSSLFKVSGLFRCLDYSDVQPTQVSGLFECLAYWSIRPIGVSGLFGCPAYSGVQLIQVSGIFRSLEPCLTGHPPLPPIHRPQSSFLPSACAKTRAFKND</sequence>